<dbReference type="EMBL" id="BEXB01000031">
    <property type="protein sequence ID" value="GAY77732.1"/>
    <property type="molecule type" value="Genomic_DNA"/>
</dbReference>
<sequence length="45" mass="5459">MRQKIYLFDSLRRTFDSRMRKMEIKSVTEAPEFAILIYNSTTSQR</sequence>
<protein>
    <submittedName>
        <fullName evidence="1">Uncharacterized protein</fullName>
    </submittedName>
</protein>
<gene>
    <name evidence="1" type="ORF">NBRC111894_3286</name>
</gene>
<dbReference type="AlphaFoldDB" id="A0A4Y1ZEW6"/>
<evidence type="ECO:0000313" key="2">
    <source>
        <dbReference type="Proteomes" id="UP000319716"/>
    </source>
</evidence>
<dbReference type="Proteomes" id="UP000319716">
    <property type="component" value="Unassembled WGS sequence"/>
</dbReference>
<comment type="caution">
    <text evidence="1">The sequence shown here is derived from an EMBL/GenBank/DDBJ whole genome shotgun (WGS) entry which is preliminary data.</text>
</comment>
<name>A0A4Y1ZEW6_9BACL</name>
<evidence type="ECO:0000313" key="1">
    <source>
        <dbReference type="EMBL" id="GAY77732.1"/>
    </source>
</evidence>
<organism evidence="1 2">
    <name type="scientific">Sporolactobacillus inulinus</name>
    <dbReference type="NCBI Taxonomy" id="2078"/>
    <lineage>
        <taxon>Bacteria</taxon>
        <taxon>Bacillati</taxon>
        <taxon>Bacillota</taxon>
        <taxon>Bacilli</taxon>
        <taxon>Bacillales</taxon>
        <taxon>Sporolactobacillaceae</taxon>
        <taxon>Sporolactobacillus</taxon>
    </lineage>
</organism>
<accession>A0A4Y1ZEW6</accession>
<reference evidence="1 2" key="1">
    <citation type="submission" date="2017-11" db="EMBL/GenBank/DDBJ databases">
        <title>Draft Genome Sequence of Sporolactobacillus inulinus NBRC 111894 Isolated from Koso, a Japanese Sugar-Vegetable Fermented Beverage.</title>
        <authorList>
            <person name="Chiou T.Y."/>
            <person name="Oshima K."/>
            <person name="Suda W."/>
            <person name="Hattori M."/>
            <person name="Takahashi T."/>
        </authorList>
    </citation>
    <scope>NUCLEOTIDE SEQUENCE [LARGE SCALE GENOMIC DNA]</scope>
    <source>
        <strain evidence="1 2">NBRC111894</strain>
    </source>
</reference>
<proteinExistence type="predicted"/>